<dbReference type="HOGENOM" id="CLU_000445_11_14_11"/>
<feature type="domain" description="GGDEF" evidence="2">
    <location>
        <begin position="235"/>
        <end position="365"/>
    </location>
</feature>
<sequence length="371" mass="39552">MISSSTSKRRRLRPAANRWWNQPDQFDWLSGYLHARGLAPATRRLMAVISSALVLMAFGVLGSRDEHPVLTYTVAAAAAIAGIGYGTLWLRRWPTRRQSLMMGMVGGSMIAVGSGMQTEPVVALMGCTGLVVTGGYLAFFHNTKAVLFNFAVAATVGTYCALRVFETYDDRASALAGLWLIIELNLAVPLAIQTVVRTMGADVVRSDHDALTGLLNRRGFYERASSLLTSPAADSDLIVVMIDLDAFKRLNDTYGHLAGDQALAAVGWALRKASPGSAVIGRTGGEEFLLIDILPVAQAEALPDELCAAIAALPHPVTASVGAAVVRGLPQSDAPAVIEALTRTADATMYEAKRSGGNQALIRRVSPLFQN</sequence>
<evidence type="ECO:0000313" key="3">
    <source>
        <dbReference type="EMBL" id="ABP43935.1"/>
    </source>
</evidence>
<dbReference type="GO" id="GO:0043709">
    <property type="term" value="P:cell adhesion involved in single-species biofilm formation"/>
    <property type="evidence" value="ECO:0007669"/>
    <property type="project" value="TreeGrafter"/>
</dbReference>
<dbReference type="Gene3D" id="3.30.70.270">
    <property type="match status" value="1"/>
</dbReference>
<dbReference type="Pfam" id="PF00990">
    <property type="entry name" value="GGDEF"/>
    <property type="match status" value="1"/>
</dbReference>
<feature type="transmembrane region" description="Helical" evidence="1">
    <location>
        <begin position="177"/>
        <end position="196"/>
    </location>
</feature>
<accession>A4T5K7</accession>
<dbReference type="InterPro" id="IPR000160">
    <property type="entry name" value="GGDEF_dom"/>
</dbReference>
<dbReference type="NCBIfam" id="TIGR00254">
    <property type="entry name" value="GGDEF"/>
    <property type="match status" value="1"/>
</dbReference>
<dbReference type="CDD" id="cd01949">
    <property type="entry name" value="GGDEF"/>
    <property type="match status" value="1"/>
</dbReference>
<reference evidence="3" key="2">
    <citation type="journal article" date="2013" name="PLoS ONE">
        <title>A Gene Expression Study of the Activities of Aromatic Ring-Cleavage Dioxygenases in Mycobacterium gilvum PYR-GCK to Changes in Salinity and pH during Pyrene Degradation.</title>
        <authorList>
            <person name="Badejo A.C."/>
            <person name="Badejo A.O."/>
            <person name="Shin K.H."/>
            <person name="Chai Y.G."/>
        </authorList>
    </citation>
    <scope>NUCLEOTIDE SEQUENCE [LARGE SCALE GENOMIC DNA]</scope>
    <source>
        <strain evidence="3">PYR-GCK</strain>
    </source>
</reference>
<dbReference type="GO" id="GO:0052621">
    <property type="term" value="F:diguanylate cyclase activity"/>
    <property type="evidence" value="ECO:0007669"/>
    <property type="project" value="TreeGrafter"/>
</dbReference>
<protein>
    <submittedName>
        <fullName evidence="3">Diguanylate cyclase</fullName>
    </submittedName>
</protein>
<feature type="transmembrane region" description="Helical" evidence="1">
    <location>
        <begin position="69"/>
        <end position="88"/>
    </location>
</feature>
<dbReference type="InterPro" id="IPR043128">
    <property type="entry name" value="Rev_trsase/Diguanyl_cyclase"/>
</dbReference>
<evidence type="ECO:0000259" key="2">
    <source>
        <dbReference type="PROSITE" id="PS50887"/>
    </source>
</evidence>
<dbReference type="InterPro" id="IPR050469">
    <property type="entry name" value="Diguanylate_Cyclase"/>
</dbReference>
<dbReference type="SMART" id="SM00267">
    <property type="entry name" value="GGDEF"/>
    <property type="match status" value="1"/>
</dbReference>
<gene>
    <name evidence="3" type="ordered locus">Mflv_1453</name>
</gene>
<dbReference type="PANTHER" id="PTHR45138">
    <property type="entry name" value="REGULATORY COMPONENTS OF SENSORY TRANSDUCTION SYSTEM"/>
    <property type="match status" value="1"/>
</dbReference>
<feature type="transmembrane region" description="Helical" evidence="1">
    <location>
        <begin position="45"/>
        <end position="63"/>
    </location>
</feature>
<dbReference type="GO" id="GO:0005886">
    <property type="term" value="C:plasma membrane"/>
    <property type="evidence" value="ECO:0007669"/>
    <property type="project" value="TreeGrafter"/>
</dbReference>
<feature type="transmembrane region" description="Helical" evidence="1">
    <location>
        <begin position="122"/>
        <end position="139"/>
    </location>
</feature>
<dbReference type="GO" id="GO:1902201">
    <property type="term" value="P:negative regulation of bacterial-type flagellum-dependent cell motility"/>
    <property type="evidence" value="ECO:0007669"/>
    <property type="project" value="TreeGrafter"/>
</dbReference>
<dbReference type="SUPFAM" id="SSF55073">
    <property type="entry name" value="Nucleotide cyclase"/>
    <property type="match status" value="1"/>
</dbReference>
<keyword evidence="1" id="KW-1133">Transmembrane helix</keyword>
<dbReference type="PANTHER" id="PTHR45138:SF9">
    <property type="entry name" value="DIGUANYLATE CYCLASE DGCM-RELATED"/>
    <property type="match status" value="1"/>
</dbReference>
<dbReference type="STRING" id="350054.Mflv_1453"/>
<evidence type="ECO:0000256" key="1">
    <source>
        <dbReference type="SAM" id="Phobius"/>
    </source>
</evidence>
<dbReference type="AlphaFoldDB" id="A4T5K7"/>
<feature type="transmembrane region" description="Helical" evidence="1">
    <location>
        <begin position="100"/>
        <end position="116"/>
    </location>
</feature>
<dbReference type="eggNOG" id="COG2199">
    <property type="taxonomic scope" value="Bacteria"/>
</dbReference>
<name>A4T5K7_MYCGI</name>
<proteinExistence type="predicted"/>
<feature type="transmembrane region" description="Helical" evidence="1">
    <location>
        <begin position="146"/>
        <end position="165"/>
    </location>
</feature>
<dbReference type="KEGG" id="mgi:Mflv_1453"/>
<dbReference type="PROSITE" id="PS50887">
    <property type="entry name" value="GGDEF"/>
    <property type="match status" value="1"/>
</dbReference>
<keyword evidence="1" id="KW-0812">Transmembrane</keyword>
<dbReference type="InterPro" id="IPR029787">
    <property type="entry name" value="Nucleotide_cyclase"/>
</dbReference>
<organism evidence="3">
    <name type="scientific">Mycolicibacterium gilvum (strain PYR-GCK)</name>
    <name type="common">Mycobacterium gilvum (strain PYR-GCK)</name>
    <dbReference type="NCBI Taxonomy" id="350054"/>
    <lineage>
        <taxon>Bacteria</taxon>
        <taxon>Bacillati</taxon>
        <taxon>Actinomycetota</taxon>
        <taxon>Actinomycetes</taxon>
        <taxon>Mycobacteriales</taxon>
        <taxon>Mycobacteriaceae</taxon>
        <taxon>Mycolicibacterium</taxon>
    </lineage>
</organism>
<reference evidence="3" key="1">
    <citation type="submission" date="2007-04" db="EMBL/GenBank/DDBJ databases">
        <authorList>
            <consortium name="US DOE Joint Genome Institute"/>
            <person name="Copeland A."/>
            <person name="Lucas S."/>
            <person name="Lapidus A."/>
            <person name="Barry K."/>
            <person name="Detter J.C."/>
            <person name="Glavina del Rio T."/>
            <person name="Hammon N."/>
            <person name="Israni S."/>
            <person name="Dalin E."/>
            <person name="Tice H."/>
            <person name="Pitluck S."/>
            <person name="Chain P."/>
            <person name="Malfatti S."/>
            <person name="Shin M."/>
            <person name="Vergez L."/>
            <person name="Schmutz J."/>
            <person name="Larimer F."/>
            <person name="Land M."/>
            <person name="Hauser L."/>
            <person name="Kyrpides N."/>
            <person name="Mikhailova N."/>
            <person name="Miller C."/>
            <person name="Richardson P."/>
        </authorList>
    </citation>
    <scope>NUCLEOTIDE SEQUENCE</scope>
    <source>
        <strain evidence="3">PYR-GCK</strain>
    </source>
</reference>
<keyword evidence="1" id="KW-0472">Membrane</keyword>
<dbReference type="OrthoDB" id="23692at2"/>
<dbReference type="EMBL" id="CP000656">
    <property type="protein sequence ID" value="ABP43935.1"/>
    <property type="molecule type" value="Genomic_DNA"/>
</dbReference>